<gene>
    <name evidence="1" type="ORF">AG0111_0g10397</name>
</gene>
<proteinExistence type="predicted"/>
<comment type="caution">
    <text evidence="1">The sequence shown here is derived from an EMBL/GenBank/DDBJ whole genome shotgun (WGS) entry which is preliminary data.</text>
</comment>
<evidence type="ECO:0000313" key="2">
    <source>
        <dbReference type="Proteomes" id="UP000293547"/>
    </source>
</evidence>
<keyword evidence="2" id="KW-1185">Reference proteome</keyword>
<dbReference type="EMBL" id="PDWZ02000011">
    <property type="protein sequence ID" value="KAB2101426.1"/>
    <property type="molecule type" value="Genomic_DNA"/>
</dbReference>
<organism evidence="1 2">
    <name type="scientific">Alternaria gaisen</name>
    <dbReference type="NCBI Taxonomy" id="167740"/>
    <lineage>
        <taxon>Eukaryota</taxon>
        <taxon>Fungi</taxon>
        <taxon>Dikarya</taxon>
        <taxon>Ascomycota</taxon>
        <taxon>Pezizomycotina</taxon>
        <taxon>Dothideomycetes</taxon>
        <taxon>Pleosporomycetidae</taxon>
        <taxon>Pleosporales</taxon>
        <taxon>Pleosporineae</taxon>
        <taxon>Pleosporaceae</taxon>
        <taxon>Alternaria</taxon>
        <taxon>Alternaria sect. Alternaria</taxon>
    </lineage>
</organism>
<sequence>MLEEANWLESLDFDLQDFPSSEESEEPEQSPLDYVLDQADPWKYSDDDPKASLMFCKEALDKWVFKNDNLSLADRGKRMVRVFKRIMIRRSFASTVDGKRIGDPLPEMCLISSWLGFMYLLDYKVPYLKKFRNNNGDAVTILGDLHKGQVHMKVAEAKRIKVPSNNEVREIIANHCNGSPKLQNLLGLLAEIVVLQK</sequence>
<name>A0ACB6FAG0_9PLEO</name>
<evidence type="ECO:0000313" key="1">
    <source>
        <dbReference type="EMBL" id="KAB2101426.1"/>
    </source>
</evidence>
<accession>A0ACB6FAG0</accession>
<reference evidence="1 2" key="1">
    <citation type="journal article" date="2019" name="bioRxiv">
        <title>Genomics, evolutionary history and diagnostics of the Alternaria alternata species group including apple and Asian pear pathotypes.</title>
        <authorList>
            <person name="Armitage A.D."/>
            <person name="Cockerton H.M."/>
            <person name="Sreenivasaprasad S."/>
            <person name="Woodhall J.W."/>
            <person name="Lane C.R."/>
            <person name="Harrison R.J."/>
            <person name="Clarkson J.P."/>
        </authorList>
    </citation>
    <scope>NUCLEOTIDE SEQUENCE [LARGE SCALE GENOMIC DNA]</scope>
    <source>
        <strain evidence="1 2">FERA 650</strain>
    </source>
</reference>
<protein>
    <submittedName>
        <fullName evidence="1">Uncharacterized protein</fullName>
    </submittedName>
</protein>
<dbReference type="Proteomes" id="UP000293547">
    <property type="component" value="Unassembled WGS sequence"/>
</dbReference>